<accession>A0ABP5DX76</accession>
<dbReference type="InterPro" id="IPR025164">
    <property type="entry name" value="Toastrack_DUF4097"/>
</dbReference>
<proteinExistence type="predicted"/>
<gene>
    <name evidence="2" type="ORF">GCM10009754_75540</name>
</gene>
<keyword evidence="3" id="KW-1185">Reference proteome</keyword>
<feature type="domain" description="DUF4097" evidence="1">
    <location>
        <begin position="57"/>
        <end position="267"/>
    </location>
</feature>
<evidence type="ECO:0000313" key="3">
    <source>
        <dbReference type="Proteomes" id="UP001501116"/>
    </source>
</evidence>
<evidence type="ECO:0000259" key="1">
    <source>
        <dbReference type="Pfam" id="PF13349"/>
    </source>
</evidence>
<dbReference type="Proteomes" id="UP001501116">
    <property type="component" value="Unassembled WGS sequence"/>
</dbReference>
<comment type="caution">
    <text evidence="2">The sequence shown here is derived from an EMBL/GenBank/DDBJ whole genome shotgun (WGS) entry which is preliminary data.</text>
</comment>
<dbReference type="RefSeq" id="WP_344429994.1">
    <property type="nucleotide sequence ID" value="NZ_BAAANN010000044.1"/>
</dbReference>
<organism evidence="2 3">
    <name type="scientific">Amycolatopsis minnesotensis</name>
    <dbReference type="NCBI Taxonomy" id="337894"/>
    <lineage>
        <taxon>Bacteria</taxon>
        <taxon>Bacillati</taxon>
        <taxon>Actinomycetota</taxon>
        <taxon>Actinomycetes</taxon>
        <taxon>Pseudonocardiales</taxon>
        <taxon>Pseudonocardiaceae</taxon>
        <taxon>Amycolatopsis</taxon>
    </lineage>
</organism>
<protein>
    <recommendedName>
        <fullName evidence="1">DUF4097 domain-containing protein</fullName>
    </recommendedName>
</protein>
<name>A0ABP5DX76_9PSEU</name>
<reference evidence="3" key="1">
    <citation type="journal article" date="2019" name="Int. J. Syst. Evol. Microbiol.">
        <title>The Global Catalogue of Microorganisms (GCM) 10K type strain sequencing project: providing services to taxonomists for standard genome sequencing and annotation.</title>
        <authorList>
            <consortium name="The Broad Institute Genomics Platform"/>
            <consortium name="The Broad Institute Genome Sequencing Center for Infectious Disease"/>
            <person name="Wu L."/>
            <person name="Ma J."/>
        </authorList>
    </citation>
    <scope>NUCLEOTIDE SEQUENCE [LARGE SCALE GENOMIC DNA]</scope>
    <source>
        <strain evidence="3">JCM 14545</strain>
    </source>
</reference>
<dbReference type="EMBL" id="BAAANN010000044">
    <property type="protein sequence ID" value="GAA1986499.1"/>
    <property type="molecule type" value="Genomic_DNA"/>
</dbReference>
<sequence length="268" mass="26544">MTRTITHDHTGPSALRLRLPAGRITVTATDDSDRATVRLTPQNPGDQAAVDAIEETEVTQSADGLTVTVPATGGGSSVHTVVQRGGGRVSVSQTAGIVTGSMTGVTITSDGSIFVGGRNGAMVITGGAGGGVDAEVTVPVGHHVDLAPGAADVTSTGQVTFLRVDSGSGDVHVTGAEVAEVITGSGDVTASGVRALYARTGSGDITVPEASGSVVASTGSGDVHVHLSAELPALEIRTGSGDITVTAAPGVRVDRSRLRTGSGDIHTP</sequence>
<evidence type="ECO:0000313" key="2">
    <source>
        <dbReference type="EMBL" id="GAA1986499.1"/>
    </source>
</evidence>
<dbReference type="Pfam" id="PF13349">
    <property type="entry name" value="DUF4097"/>
    <property type="match status" value="1"/>
</dbReference>